<evidence type="ECO:0000256" key="2">
    <source>
        <dbReference type="SAM" id="SignalP"/>
    </source>
</evidence>
<evidence type="ECO:0000313" key="4">
    <source>
        <dbReference type="Proteomes" id="UP000054800"/>
    </source>
</evidence>
<dbReference type="RefSeq" id="WP_005903790.1">
    <property type="nucleotide sequence ID" value="NZ_LMVH01000001.1"/>
</dbReference>
<feature type="coiled-coil region" evidence="1">
    <location>
        <begin position="86"/>
        <end position="126"/>
    </location>
</feature>
<dbReference type="PROSITE" id="PS51257">
    <property type="entry name" value="PROKAR_LIPOPROTEIN"/>
    <property type="match status" value="1"/>
</dbReference>
<organism evidence="3 4">
    <name type="scientific">Fusobacterium nucleatum subsp. nucleatum</name>
    <dbReference type="NCBI Taxonomy" id="76856"/>
    <lineage>
        <taxon>Bacteria</taxon>
        <taxon>Fusobacteriati</taxon>
        <taxon>Fusobacteriota</taxon>
        <taxon>Fusobacteriia</taxon>
        <taxon>Fusobacteriales</taxon>
        <taxon>Fusobacteriaceae</taxon>
        <taxon>Fusobacterium</taxon>
    </lineage>
</organism>
<sequence length="129" mass="14795">MKKILLLLSSLFLFACTNIDTGVDESKEAQISRLLKEADKKKEKTVEVEKKLVTDNGEEVIEEEATVQNKKSHKGMTRGEIMEYEMTRVSDEMNALQADVQQYQEKKAQLKAYQEKLQKLEELNNAGIK</sequence>
<keyword evidence="1" id="KW-0175">Coiled coil</keyword>
<dbReference type="EMBL" id="LMVH01000001">
    <property type="protein sequence ID" value="KUL99439.1"/>
    <property type="molecule type" value="Genomic_DNA"/>
</dbReference>
<keyword evidence="2" id="KW-0732">Signal</keyword>
<gene>
    <name evidence="3" type="ORF">RO03_07965</name>
</gene>
<feature type="chain" id="PRO_5012813986" description="Lipoprotein" evidence="2">
    <location>
        <begin position="16"/>
        <end position="129"/>
    </location>
</feature>
<reference evidence="3 4" key="1">
    <citation type="submission" date="2015-10" db="EMBL/GenBank/DDBJ databases">
        <authorList>
            <person name="Gilbert D.G."/>
        </authorList>
    </citation>
    <scope>NUCLEOTIDE SEQUENCE [LARGE SCALE GENOMIC DNA]</scope>
    <source>
        <strain evidence="3 4">ChDC F311</strain>
    </source>
</reference>
<dbReference type="OrthoDB" id="88860at2"/>
<protein>
    <recommendedName>
        <fullName evidence="5">Lipoprotein</fullName>
    </recommendedName>
</protein>
<dbReference type="AlphaFoldDB" id="A0A101K6K7"/>
<feature type="signal peptide" evidence="2">
    <location>
        <begin position="1"/>
        <end position="15"/>
    </location>
</feature>
<evidence type="ECO:0000313" key="3">
    <source>
        <dbReference type="EMBL" id="KUL99439.1"/>
    </source>
</evidence>
<dbReference type="NCBIfam" id="NF041845">
    <property type="entry name" value="lipo_FAD_I_fam"/>
    <property type="match status" value="1"/>
</dbReference>
<proteinExistence type="predicted"/>
<name>A0A101K6K7_FUSNC</name>
<accession>A0A101K6K7</accession>
<evidence type="ECO:0008006" key="5">
    <source>
        <dbReference type="Google" id="ProtNLM"/>
    </source>
</evidence>
<evidence type="ECO:0000256" key="1">
    <source>
        <dbReference type="SAM" id="Coils"/>
    </source>
</evidence>
<feature type="coiled-coil region" evidence="1">
    <location>
        <begin position="24"/>
        <end position="51"/>
    </location>
</feature>
<dbReference type="Proteomes" id="UP000054800">
    <property type="component" value="Unassembled WGS sequence"/>
</dbReference>
<comment type="caution">
    <text evidence="3">The sequence shown here is derived from an EMBL/GenBank/DDBJ whole genome shotgun (WGS) entry which is preliminary data.</text>
</comment>